<organism evidence="4 5">
    <name type="scientific">Anaerobacterium chartisolvens</name>
    <dbReference type="NCBI Taxonomy" id="1297424"/>
    <lineage>
        <taxon>Bacteria</taxon>
        <taxon>Bacillati</taxon>
        <taxon>Bacillota</taxon>
        <taxon>Clostridia</taxon>
        <taxon>Eubacteriales</taxon>
        <taxon>Oscillospiraceae</taxon>
        <taxon>Anaerobacterium</taxon>
    </lineage>
</organism>
<name>A0A369AFG2_9FIRM</name>
<dbReference type="CDD" id="cd19588">
    <property type="entry name" value="serpin_miropin-like"/>
    <property type="match status" value="1"/>
</dbReference>
<dbReference type="Gene3D" id="3.30.497.10">
    <property type="entry name" value="Antithrombin, subunit I, domain 2"/>
    <property type="match status" value="1"/>
</dbReference>
<proteinExistence type="inferred from homology"/>
<accession>A0A369AFG2</accession>
<dbReference type="OrthoDB" id="9764871at2"/>
<dbReference type="GO" id="GO:0005615">
    <property type="term" value="C:extracellular space"/>
    <property type="evidence" value="ECO:0007669"/>
    <property type="project" value="InterPro"/>
</dbReference>
<gene>
    <name evidence="4" type="ORF">DFR58_1467</name>
</gene>
<dbReference type="InterPro" id="IPR042185">
    <property type="entry name" value="Serpin_sf_2"/>
</dbReference>
<evidence type="ECO:0000256" key="1">
    <source>
        <dbReference type="RuleBase" id="RU000411"/>
    </source>
</evidence>
<evidence type="ECO:0000256" key="2">
    <source>
        <dbReference type="SAM" id="SignalP"/>
    </source>
</evidence>
<protein>
    <submittedName>
        <fullName evidence="4">Serpin B</fullName>
    </submittedName>
</protein>
<dbReference type="PANTHER" id="PTHR11461">
    <property type="entry name" value="SERINE PROTEASE INHIBITOR, SERPIN"/>
    <property type="match status" value="1"/>
</dbReference>
<evidence type="ECO:0000313" key="4">
    <source>
        <dbReference type="EMBL" id="RCX08082.1"/>
    </source>
</evidence>
<sequence length="438" mass="48477">MLKRKLSRLLPCMIISFTLVFSASSGFSASVADSQQLKSQIDNSKKISSFDSAKSETALFSSVENDVKKVIKANTDFAFDIFKAINLEDSEKNVLISPLSISTALSMVYQGAGGSTRGEMETAMRYNGLDINTINRAYGSLLPYLRNIDPDVNLGISNSIWYRNRFNINSSFLQINRNIFNSHVEAIDFGSHGAINTINSWVANATNGMIPQMLNAPIPSQTVMYLINALYFKGRWTNVFDETLSFNGNFRTGKNEYKSIVYMKKTDTMDYGQGEDYKAIRLPYGSGSTAMYCILPDDGVSINDYIISLNTQKWNQIRQSIENTEDVKLILPRFKIEYGEISLNNALAALGMEEAFLPGANFSGIAPGIFISRINHKALIEVNENGTEAAAITAGVLFGSTPPPDNEFIATRPFIFVIADEGKGNILFMGKAFELSQY</sequence>
<keyword evidence="5" id="KW-1185">Reference proteome</keyword>
<dbReference type="InterPro" id="IPR000215">
    <property type="entry name" value="Serpin_fam"/>
</dbReference>
<evidence type="ECO:0000259" key="3">
    <source>
        <dbReference type="SMART" id="SM00093"/>
    </source>
</evidence>
<reference evidence="4 5" key="1">
    <citation type="submission" date="2018-07" db="EMBL/GenBank/DDBJ databases">
        <title>Genomic Encyclopedia of Type Strains, Phase IV (KMG-IV): sequencing the most valuable type-strain genomes for metagenomic binning, comparative biology and taxonomic classification.</title>
        <authorList>
            <person name="Goeker M."/>
        </authorList>
    </citation>
    <scope>NUCLEOTIDE SEQUENCE [LARGE SCALE GENOMIC DNA]</scope>
    <source>
        <strain evidence="4 5">DSM 27016</strain>
    </source>
</reference>
<dbReference type="PANTHER" id="PTHR11461:SF211">
    <property type="entry name" value="GH10112P-RELATED"/>
    <property type="match status" value="1"/>
</dbReference>
<comment type="similarity">
    <text evidence="1">Belongs to the serpin family.</text>
</comment>
<dbReference type="RefSeq" id="WP_114300293.1">
    <property type="nucleotide sequence ID" value="NZ_QPJT01000046.1"/>
</dbReference>
<dbReference type="Proteomes" id="UP000253034">
    <property type="component" value="Unassembled WGS sequence"/>
</dbReference>
<dbReference type="GO" id="GO:0004867">
    <property type="term" value="F:serine-type endopeptidase inhibitor activity"/>
    <property type="evidence" value="ECO:0007669"/>
    <property type="project" value="InterPro"/>
</dbReference>
<evidence type="ECO:0000313" key="5">
    <source>
        <dbReference type="Proteomes" id="UP000253034"/>
    </source>
</evidence>
<comment type="caution">
    <text evidence="4">The sequence shown here is derived from an EMBL/GenBank/DDBJ whole genome shotgun (WGS) entry which is preliminary data.</text>
</comment>
<dbReference type="InterPro" id="IPR023796">
    <property type="entry name" value="Serpin_dom"/>
</dbReference>
<feature type="signal peptide" evidence="2">
    <location>
        <begin position="1"/>
        <end position="23"/>
    </location>
</feature>
<dbReference type="AlphaFoldDB" id="A0A369AFG2"/>
<feature type="chain" id="PRO_5039707015" evidence="2">
    <location>
        <begin position="24"/>
        <end position="438"/>
    </location>
</feature>
<feature type="domain" description="Serpin" evidence="3">
    <location>
        <begin position="79"/>
        <end position="435"/>
    </location>
</feature>
<dbReference type="InterPro" id="IPR042178">
    <property type="entry name" value="Serpin_sf_1"/>
</dbReference>
<keyword evidence="2" id="KW-0732">Signal</keyword>
<dbReference type="Pfam" id="PF00079">
    <property type="entry name" value="Serpin"/>
    <property type="match status" value="1"/>
</dbReference>
<dbReference type="Gene3D" id="2.30.39.10">
    <property type="entry name" value="Alpha-1-antitrypsin, domain 1"/>
    <property type="match status" value="1"/>
</dbReference>
<dbReference type="InterPro" id="IPR036186">
    <property type="entry name" value="Serpin_sf"/>
</dbReference>
<dbReference type="EMBL" id="QPJT01000046">
    <property type="protein sequence ID" value="RCX08082.1"/>
    <property type="molecule type" value="Genomic_DNA"/>
</dbReference>
<dbReference type="SMART" id="SM00093">
    <property type="entry name" value="SERPIN"/>
    <property type="match status" value="1"/>
</dbReference>
<dbReference type="SUPFAM" id="SSF56574">
    <property type="entry name" value="Serpins"/>
    <property type="match status" value="1"/>
</dbReference>